<dbReference type="AlphaFoldDB" id="A0A327WNR6"/>
<keyword evidence="2" id="KW-1185">Reference proteome</keyword>
<dbReference type="OrthoDB" id="956078at2"/>
<dbReference type="RefSeq" id="WP_111631615.1">
    <property type="nucleotide sequence ID" value="NZ_QLMC01000019.1"/>
</dbReference>
<evidence type="ECO:0000313" key="2">
    <source>
        <dbReference type="Proteomes" id="UP000248790"/>
    </source>
</evidence>
<dbReference type="EMBL" id="QLMC01000019">
    <property type="protein sequence ID" value="RAJ89897.1"/>
    <property type="molecule type" value="Genomic_DNA"/>
</dbReference>
<reference evidence="1 2" key="1">
    <citation type="submission" date="2018-06" db="EMBL/GenBank/DDBJ databases">
        <title>Genomic Encyclopedia of Archaeal and Bacterial Type Strains, Phase II (KMG-II): from individual species to whole genera.</title>
        <authorList>
            <person name="Goeker M."/>
        </authorList>
    </citation>
    <scope>NUCLEOTIDE SEQUENCE [LARGE SCALE GENOMIC DNA]</scope>
    <source>
        <strain evidence="1 2">DSM 21851</strain>
    </source>
</reference>
<gene>
    <name evidence="1" type="ORF">LX87_05631</name>
</gene>
<dbReference type="Proteomes" id="UP000248790">
    <property type="component" value="Unassembled WGS sequence"/>
</dbReference>
<comment type="caution">
    <text evidence="1">The sequence shown here is derived from an EMBL/GenBank/DDBJ whole genome shotgun (WGS) entry which is preliminary data.</text>
</comment>
<name>A0A327WNR6_LARAB</name>
<evidence type="ECO:0000313" key="1">
    <source>
        <dbReference type="EMBL" id="RAJ89897.1"/>
    </source>
</evidence>
<accession>A0A327WNR6</accession>
<proteinExistence type="predicted"/>
<sequence length="159" mass="18277">MYLLNRGVDPPAPVKAIIEPITLSDLPKLTKKAFLFNWKDLVETQLWKLRLADSKEMLGAMSLTDYPHEYRIEINLIASRRDNVGADKQYDRIAGCLIGWACRLAVKQYGYLACVSLRPKTRLVNHYQAKYGMLLAGQQLFLEGTPLYHLIQTYIDYEP</sequence>
<protein>
    <recommendedName>
        <fullName evidence="3">N-acetyltransferase domain-containing protein</fullName>
    </recommendedName>
</protein>
<organism evidence="1 2">
    <name type="scientific">Larkinella arboricola</name>
    <dbReference type="NCBI Taxonomy" id="643671"/>
    <lineage>
        <taxon>Bacteria</taxon>
        <taxon>Pseudomonadati</taxon>
        <taxon>Bacteroidota</taxon>
        <taxon>Cytophagia</taxon>
        <taxon>Cytophagales</taxon>
        <taxon>Spirosomataceae</taxon>
        <taxon>Larkinella</taxon>
    </lineage>
</organism>
<evidence type="ECO:0008006" key="3">
    <source>
        <dbReference type="Google" id="ProtNLM"/>
    </source>
</evidence>